<keyword evidence="3" id="KW-1185">Reference proteome</keyword>
<gene>
    <name evidence="2" type="ORF">GGR27_000336</name>
</gene>
<evidence type="ECO:0000256" key="1">
    <source>
        <dbReference type="SAM" id="SignalP"/>
    </source>
</evidence>
<dbReference type="Gene3D" id="3.20.20.140">
    <property type="entry name" value="Metal-dependent hydrolases"/>
    <property type="match status" value="1"/>
</dbReference>
<dbReference type="CDD" id="cd01301">
    <property type="entry name" value="rDP_like"/>
    <property type="match status" value="1"/>
</dbReference>
<keyword evidence="2" id="KW-0224">Dipeptidase</keyword>
<dbReference type="PANTHER" id="PTHR10443:SF12">
    <property type="entry name" value="DIPEPTIDASE"/>
    <property type="match status" value="1"/>
</dbReference>
<dbReference type="PROSITE" id="PS51257">
    <property type="entry name" value="PROKAR_LIPOPROTEIN"/>
    <property type="match status" value="1"/>
</dbReference>
<dbReference type="PROSITE" id="PS51365">
    <property type="entry name" value="RENAL_DIPEPTIDASE_2"/>
    <property type="match status" value="1"/>
</dbReference>
<keyword evidence="1" id="KW-0732">Signal</keyword>
<name>A0ABX0X6K8_9BACT</name>
<protein>
    <submittedName>
        <fullName evidence="2">Membrane dipeptidase</fullName>
        <ecNumber evidence="2">3.4.13.19</ecNumber>
    </submittedName>
</protein>
<dbReference type="PANTHER" id="PTHR10443">
    <property type="entry name" value="MICROSOMAL DIPEPTIDASE"/>
    <property type="match status" value="1"/>
</dbReference>
<proteinExistence type="predicted"/>
<keyword evidence="2" id="KW-0645">Protease</keyword>
<keyword evidence="2" id="KW-0378">Hydrolase</keyword>
<dbReference type="InterPro" id="IPR032466">
    <property type="entry name" value="Metal_Hydrolase"/>
</dbReference>
<dbReference type="EC" id="3.4.13.19" evidence="2"/>
<feature type="chain" id="PRO_5047544009" evidence="1">
    <location>
        <begin position="23"/>
        <end position="416"/>
    </location>
</feature>
<dbReference type="InterPro" id="IPR008257">
    <property type="entry name" value="Pept_M19"/>
</dbReference>
<sequence>MNFRTLLPLLSFCCLLIGCASEAPTSTGLPTDDELRTHANELAQQFLLTDGHVDLPYRLKVKNFQLSREFLPIPIQSDEGDFDYVRAKEGGLDAPFMSIYIPSSLQEQPGESPKLADSLITMVKGIAEAHPDNFRITYSPDEMVANFKEGVMSLPMGMENGSPIEDQLSRVQEYKDKGISYITLTHAKDNLICDSSYDTTGTHGGLSEFGREVVREMNRVGIMVDISHVSDSTFWQVVEMTDVPMIASHSSVRYFTPGFQRNMSDEMITRLGQEGGVIQINFGSTFLDGVLRSRQDSLREVFMGRLTDAGIAKYGDPGTEELESAFETEFPATFSDLEMVADHIDRVVELAGVDHVGFGSDFDGVGDSLPTGLKDVSDYPNLIYTLLKRGYTDEDIEKICSGNVLRVWRAVVAVAG</sequence>
<reference evidence="2 3" key="1">
    <citation type="submission" date="2020-03" db="EMBL/GenBank/DDBJ databases">
        <title>Genomic Encyclopedia of Type Strains, Phase IV (KMG-IV): sequencing the most valuable type-strain genomes for metagenomic binning, comparative biology and taxonomic classification.</title>
        <authorList>
            <person name="Goeker M."/>
        </authorList>
    </citation>
    <scope>NUCLEOTIDE SEQUENCE [LARGE SCALE GENOMIC DNA]</scope>
    <source>
        <strain evidence="2 3">DSM 105096</strain>
    </source>
</reference>
<dbReference type="SUPFAM" id="SSF51556">
    <property type="entry name" value="Metallo-dependent hydrolases"/>
    <property type="match status" value="1"/>
</dbReference>
<evidence type="ECO:0000313" key="3">
    <source>
        <dbReference type="Proteomes" id="UP000770785"/>
    </source>
</evidence>
<dbReference type="GO" id="GO:0016805">
    <property type="term" value="F:dipeptidase activity"/>
    <property type="evidence" value="ECO:0007669"/>
    <property type="project" value="UniProtKB-KW"/>
</dbReference>
<feature type="signal peptide" evidence="1">
    <location>
        <begin position="1"/>
        <end position="22"/>
    </location>
</feature>
<organism evidence="2 3">
    <name type="scientific">Neolewinella antarctica</name>
    <dbReference type="NCBI Taxonomy" id="442734"/>
    <lineage>
        <taxon>Bacteria</taxon>
        <taxon>Pseudomonadati</taxon>
        <taxon>Bacteroidota</taxon>
        <taxon>Saprospiria</taxon>
        <taxon>Saprospirales</taxon>
        <taxon>Lewinellaceae</taxon>
        <taxon>Neolewinella</taxon>
    </lineage>
</organism>
<accession>A0ABX0X6K8</accession>
<evidence type="ECO:0000313" key="2">
    <source>
        <dbReference type="EMBL" id="NJC24855.1"/>
    </source>
</evidence>
<comment type="caution">
    <text evidence="2">The sequence shown here is derived from an EMBL/GenBank/DDBJ whole genome shotgun (WGS) entry which is preliminary data.</text>
</comment>
<dbReference type="EMBL" id="JAATJH010000001">
    <property type="protein sequence ID" value="NJC24855.1"/>
    <property type="molecule type" value="Genomic_DNA"/>
</dbReference>
<dbReference type="Pfam" id="PF01244">
    <property type="entry name" value="Peptidase_M19"/>
    <property type="match status" value="1"/>
</dbReference>
<dbReference type="Proteomes" id="UP000770785">
    <property type="component" value="Unassembled WGS sequence"/>
</dbReference>
<dbReference type="RefSeq" id="WP_168035658.1">
    <property type="nucleotide sequence ID" value="NZ_JAATJH010000001.1"/>
</dbReference>